<dbReference type="GO" id="GO:0000981">
    <property type="term" value="F:DNA-binding transcription factor activity, RNA polymerase II-specific"/>
    <property type="evidence" value="ECO:0007669"/>
    <property type="project" value="TreeGrafter"/>
</dbReference>
<evidence type="ECO:0000313" key="9">
    <source>
        <dbReference type="Proteomes" id="UP000053268"/>
    </source>
</evidence>
<dbReference type="PROSITE" id="PS50217">
    <property type="entry name" value="BZIP"/>
    <property type="match status" value="1"/>
</dbReference>
<dbReference type="FunFam" id="1.20.5.170:FF:000025">
    <property type="entry name" value="nuclear factor interleukin-3-regulated protein-like"/>
    <property type="match status" value="1"/>
</dbReference>
<comment type="subcellular location">
    <subcellularLocation>
        <location evidence="1">Nucleus</location>
    </subcellularLocation>
</comment>
<keyword evidence="5" id="KW-0804">Transcription</keyword>
<dbReference type="Pfam" id="PF07716">
    <property type="entry name" value="bZIP_2"/>
    <property type="match status" value="1"/>
</dbReference>
<organism evidence="8 9">
    <name type="scientific">Papilio xuthus</name>
    <name type="common">Asian swallowtail butterfly</name>
    <dbReference type="NCBI Taxonomy" id="66420"/>
    <lineage>
        <taxon>Eukaryota</taxon>
        <taxon>Metazoa</taxon>
        <taxon>Ecdysozoa</taxon>
        <taxon>Arthropoda</taxon>
        <taxon>Hexapoda</taxon>
        <taxon>Insecta</taxon>
        <taxon>Pterygota</taxon>
        <taxon>Neoptera</taxon>
        <taxon>Endopterygota</taxon>
        <taxon>Lepidoptera</taxon>
        <taxon>Glossata</taxon>
        <taxon>Ditrysia</taxon>
        <taxon>Papilionoidea</taxon>
        <taxon>Papilionidae</taxon>
        <taxon>Papilioninae</taxon>
        <taxon>Papilio</taxon>
    </lineage>
</organism>
<evidence type="ECO:0000259" key="7">
    <source>
        <dbReference type="PROSITE" id="PS50217"/>
    </source>
</evidence>
<accession>A0A0N1I339</accession>
<proteinExistence type="inferred from homology"/>
<dbReference type="InterPro" id="IPR046347">
    <property type="entry name" value="bZIP_sf"/>
</dbReference>
<dbReference type="SUPFAM" id="SSF57959">
    <property type="entry name" value="Leucine zipper domain"/>
    <property type="match status" value="1"/>
</dbReference>
<evidence type="ECO:0000256" key="5">
    <source>
        <dbReference type="ARBA" id="ARBA00023163"/>
    </source>
</evidence>
<name>A0A0N1I339_PAPXU</name>
<feature type="domain" description="BZIP" evidence="7">
    <location>
        <begin position="126"/>
        <end position="189"/>
    </location>
</feature>
<dbReference type="GO" id="GO:0005634">
    <property type="term" value="C:nucleus"/>
    <property type="evidence" value="ECO:0007669"/>
    <property type="project" value="UniProtKB-SubCell"/>
</dbReference>
<gene>
    <name evidence="8" type="ORF">RR46_01084</name>
</gene>
<dbReference type="STRING" id="66420.A0A0N1I339"/>
<dbReference type="Proteomes" id="UP000053268">
    <property type="component" value="Unassembled WGS sequence"/>
</dbReference>
<dbReference type="EMBL" id="KQ459348">
    <property type="protein sequence ID" value="KPJ01306.1"/>
    <property type="molecule type" value="Genomic_DNA"/>
</dbReference>
<dbReference type="AlphaFoldDB" id="A0A0N1I339"/>
<dbReference type="Gene3D" id="1.20.5.170">
    <property type="match status" value="1"/>
</dbReference>
<dbReference type="InterPro" id="IPR004827">
    <property type="entry name" value="bZIP"/>
</dbReference>
<dbReference type="GO" id="GO:0000978">
    <property type="term" value="F:RNA polymerase II cis-regulatory region sequence-specific DNA binding"/>
    <property type="evidence" value="ECO:0007669"/>
    <property type="project" value="TreeGrafter"/>
</dbReference>
<dbReference type="CDD" id="cd14695">
    <property type="entry name" value="bZIP_HLF"/>
    <property type="match status" value="1"/>
</dbReference>
<dbReference type="PANTHER" id="PTHR11988">
    <property type="entry name" value="THYROTROPH EMBRYONIC FACTOR RELATED"/>
    <property type="match status" value="1"/>
</dbReference>
<protein>
    <submittedName>
        <fullName evidence="8">D site-binding protein</fullName>
    </submittedName>
</protein>
<evidence type="ECO:0000256" key="3">
    <source>
        <dbReference type="ARBA" id="ARBA00023015"/>
    </source>
</evidence>
<evidence type="ECO:0000256" key="1">
    <source>
        <dbReference type="ARBA" id="ARBA00004123"/>
    </source>
</evidence>
<keyword evidence="3" id="KW-0805">Transcription regulation</keyword>
<dbReference type="SMART" id="SM00338">
    <property type="entry name" value="BRLZ"/>
    <property type="match status" value="1"/>
</dbReference>
<keyword evidence="6" id="KW-0539">Nucleus</keyword>
<reference evidence="8 9" key="1">
    <citation type="journal article" date="2015" name="Nat. Commun.">
        <title>Outbred genome sequencing and CRISPR/Cas9 gene editing in butterflies.</title>
        <authorList>
            <person name="Li X."/>
            <person name="Fan D."/>
            <person name="Zhang W."/>
            <person name="Liu G."/>
            <person name="Zhang L."/>
            <person name="Zhao L."/>
            <person name="Fang X."/>
            <person name="Chen L."/>
            <person name="Dong Y."/>
            <person name="Chen Y."/>
            <person name="Ding Y."/>
            <person name="Zhao R."/>
            <person name="Feng M."/>
            <person name="Zhu Y."/>
            <person name="Feng Y."/>
            <person name="Jiang X."/>
            <person name="Zhu D."/>
            <person name="Xiang H."/>
            <person name="Feng X."/>
            <person name="Li S."/>
            <person name="Wang J."/>
            <person name="Zhang G."/>
            <person name="Kronforst M.R."/>
            <person name="Wang W."/>
        </authorList>
    </citation>
    <scope>NUCLEOTIDE SEQUENCE [LARGE SCALE GENOMIC DNA]</scope>
    <source>
        <strain evidence="8">Ya'a_city_454_Px</strain>
        <tissue evidence="8">Whole body</tissue>
    </source>
</reference>
<dbReference type="PANTHER" id="PTHR11988:SF55">
    <property type="entry name" value="BZIP DOMAIN-CONTAINING PROTEIN"/>
    <property type="match status" value="1"/>
</dbReference>
<sequence>MDSNVPLYDLESMSCTAQHSSALAALRLLRSYNHFLVPPDVHGVVPLLASLPQTPCLPSYCQHLPVRTPHVHGVVPLLASLPQTPCLPAYCQHLPVRTPLLSPASLSDVEIRRRGEKRPIPAELKDEKYFERRRRNNQAAKKSRDARRVREDQIAWRACYLEQENASLRAHVAALRQEALALRALLSQPAHAHCVLDTSPQETRIHSHSCTLDSQGAPTSTTAD</sequence>
<evidence type="ECO:0000256" key="6">
    <source>
        <dbReference type="ARBA" id="ARBA00023242"/>
    </source>
</evidence>
<evidence type="ECO:0000256" key="2">
    <source>
        <dbReference type="ARBA" id="ARBA00006079"/>
    </source>
</evidence>
<evidence type="ECO:0000256" key="4">
    <source>
        <dbReference type="ARBA" id="ARBA00023125"/>
    </source>
</evidence>
<keyword evidence="4" id="KW-0238">DNA-binding</keyword>
<keyword evidence="9" id="KW-1185">Reference proteome</keyword>
<dbReference type="InterPro" id="IPR040223">
    <property type="entry name" value="PAR_bZIP"/>
</dbReference>
<evidence type="ECO:0000313" key="8">
    <source>
        <dbReference type="EMBL" id="KPJ01306.1"/>
    </source>
</evidence>
<comment type="similarity">
    <text evidence="2">Belongs to the bZIP family. NFIL3 subfamily.</text>
</comment>